<name>A0A938WZP3_9BIFI</name>
<keyword evidence="4" id="KW-1185">Reference proteome</keyword>
<dbReference type="AlphaFoldDB" id="A0A938WZP3"/>
<keyword evidence="1" id="KW-0175">Coiled coil</keyword>
<dbReference type="Proteomes" id="UP000718821">
    <property type="component" value="Unassembled WGS sequence"/>
</dbReference>
<reference evidence="3" key="2">
    <citation type="journal article" date="2021" name="Sci. Rep.">
        <title>The distribution of antibiotic resistance genes in chicken gut microbiota commensals.</title>
        <authorList>
            <person name="Juricova H."/>
            <person name="Matiasovicova J."/>
            <person name="Kubasova T."/>
            <person name="Cejkova D."/>
            <person name="Rychlik I."/>
        </authorList>
    </citation>
    <scope>NUCLEOTIDE SEQUENCE</scope>
    <source>
        <strain evidence="3">An836</strain>
    </source>
</reference>
<sequence length="174" mass="19203">MSNKEGADGFTSREMRYLRLLPAVERVSRKRITYAEWFKYECMRKYAAGGSPVRIFREAGLDPAVIGYKRVERCFARWRDSVDVEALLNGDLEAPARPDLPEDGAGEPSASAGNDSAGAGSAPAGKGHATGRHGDDVRRLIIVQQARRIEALEHDNQHLRAAIRELEQDGRDAA</sequence>
<dbReference type="RefSeq" id="WP_204469579.1">
    <property type="nucleotide sequence ID" value="NZ_JACLYU010000021.1"/>
</dbReference>
<gene>
    <name evidence="3" type="ORF">H7U32_08135</name>
</gene>
<dbReference type="EMBL" id="JACLYU010000021">
    <property type="protein sequence ID" value="MBM6700259.1"/>
    <property type="molecule type" value="Genomic_DNA"/>
</dbReference>
<organism evidence="3 4">
    <name type="scientific">Bifidobacterium pullorum subsp. saeculare</name>
    <dbReference type="NCBI Taxonomy" id="78257"/>
    <lineage>
        <taxon>Bacteria</taxon>
        <taxon>Bacillati</taxon>
        <taxon>Actinomycetota</taxon>
        <taxon>Actinomycetes</taxon>
        <taxon>Bifidobacteriales</taxon>
        <taxon>Bifidobacteriaceae</taxon>
        <taxon>Bifidobacterium</taxon>
    </lineage>
</organism>
<evidence type="ECO:0000256" key="1">
    <source>
        <dbReference type="SAM" id="Coils"/>
    </source>
</evidence>
<proteinExistence type="predicted"/>
<accession>A0A938WZP3</accession>
<feature type="compositionally biased region" description="Low complexity" evidence="2">
    <location>
        <begin position="109"/>
        <end position="127"/>
    </location>
</feature>
<evidence type="ECO:0000313" key="4">
    <source>
        <dbReference type="Proteomes" id="UP000718821"/>
    </source>
</evidence>
<comment type="caution">
    <text evidence="3">The sequence shown here is derived from an EMBL/GenBank/DDBJ whole genome shotgun (WGS) entry which is preliminary data.</text>
</comment>
<evidence type="ECO:0000256" key="2">
    <source>
        <dbReference type="SAM" id="MobiDB-lite"/>
    </source>
</evidence>
<protein>
    <submittedName>
        <fullName evidence="3">Uncharacterized protein</fullName>
    </submittedName>
</protein>
<reference evidence="3" key="1">
    <citation type="submission" date="2020-08" db="EMBL/GenBank/DDBJ databases">
        <authorList>
            <person name="Cejkova D."/>
            <person name="Kubasova T."/>
            <person name="Jahodarova E."/>
            <person name="Rychlik I."/>
        </authorList>
    </citation>
    <scope>NUCLEOTIDE SEQUENCE</scope>
    <source>
        <strain evidence="3">An836</strain>
    </source>
</reference>
<evidence type="ECO:0000313" key="3">
    <source>
        <dbReference type="EMBL" id="MBM6700259.1"/>
    </source>
</evidence>
<feature type="region of interest" description="Disordered" evidence="2">
    <location>
        <begin position="93"/>
        <end position="136"/>
    </location>
</feature>
<feature type="coiled-coil region" evidence="1">
    <location>
        <begin position="142"/>
        <end position="169"/>
    </location>
</feature>